<dbReference type="InterPro" id="IPR025713">
    <property type="entry name" value="MotB-like_N_dom"/>
</dbReference>
<dbReference type="SUPFAM" id="SSF103088">
    <property type="entry name" value="OmpA-like"/>
    <property type="match status" value="1"/>
</dbReference>
<evidence type="ECO:0000256" key="7">
    <source>
        <dbReference type="PROSITE-ProRule" id="PRU00473"/>
    </source>
</evidence>
<keyword evidence="9" id="KW-0969">Cilium</keyword>
<organism evidence="9 10">
    <name type="scientific">Cytobacillus oceanisediminis</name>
    <dbReference type="NCBI Taxonomy" id="665099"/>
    <lineage>
        <taxon>Bacteria</taxon>
        <taxon>Bacillati</taxon>
        <taxon>Bacillota</taxon>
        <taxon>Bacilli</taxon>
        <taxon>Bacillales</taxon>
        <taxon>Bacillaceae</taxon>
        <taxon>Cytobacillus</taxon>
    </lineage>
</organism>
<gene>
    <name evidence="9" type="ORF">BBV17_09515</name>
</gene>
<accession>A0ABX3CY48</accession>
<keyword evidence="9" id="KW-0282">Flagellum</keyword>
<dbReference type="InterPro" id="IPR050330">
    <property type="entry name" value="Bact_OuterMem_StrucFunc"/>
</dbReference>
<name>A0ABX3CY48_9BACI</name>
<dbReference type="Pfam" id="PF00691">
    <property type="entry name" value="OmpA"/>
    <property type="match status" value="1"/>
</dbReference>
<dbReference type="CDD" id="cd07185">
    <property type="entry name" value="OmpA_C-like"/>
    <property type="match status" value="1"/>
</dbReference>
<feature type="domain" description="OmpA-like" evidence="8">
    <location>
        <begin position="115"/>
        <end position="236"/>
    </location>
</feature>
<evidence type="ECO:0000313" key="10">
    <source>
        <dbReference type="Proteomes" id="UP000180194"/>
    </source>
</evidence>
<dbReference type="RefSeq" id="WP_009333324.1">
    <property type="nucleotide sequence ID" value="NZ_CP062790.1"/>
</dbReference>
<evidence type="ECO:0000256" key="3">
    <source>
        <dbReference type="ARBA" id="ARBA00022475"/>
    </source>
</evidence>
<comment type="similarity">
    <text evidence="2">Belongs to the MotB family.</text>
</comment>
<comment type="caution">
    <text evidence="9">The sequence shown here is derived from an EMBL/GenBank/DDBJ whole genome shotgun (WGS) entry which is preliminary data.</text>
</comment>
<evidence type="ECO:0000313" key="9">
    <source>
        <dbReference type="EMBL" id="OHX50036.1"/>
    </source>
</evidence>
<evidence type="ECO:0000256" key="1">
    <source>
        <dbReference type="ARBA" id="ARBA00004162"/>
    </source>
</evidence>
<dbReference type="Gene3D" id="3.30.1330.60">
    <property type="entry name" value="OmpA-like domain"/>
    <property type="match status" value="1"/>
</dbReference>
<reference evidence="9 10" key="1">
    <citation type="submission" date="2016-07" db="EMBL/GenBank/DDBJ databases">
        <title>Bacillus oceanisediminis whole genome.</title>
        <authorList>
            <person name="Pal Y."/>
            <person name="Verma A."/>
            <person name="Mual P."/>
            <person name="Srinivasan K."/>
        </authorList>
    </citation>
    <scope>NUCLEOTIDE SEQUENCE [LARGE SCALE GENOMIC DNA]</scope>
    <source>
        <strain evidence="9 10">Bhandara28</strain>
    </source>
</reference>
<dbReference type="Proteomes" id="UP000180194">
    <property type="component" value="Unassembled WGS sequence"/>
</dbReference>
<evidence type="ECO:0000256" key="2">
    <source>
        <dbReference type="ARBA" id="ARBA00008914"/>
    </source>
</evidence>
<comment type="subcellular location">
    <subcellularLocation>
        <location evidence="1">Cell membrane</location>
        <topology evidence="1">Single-pass membrane protein</topology>
    </subcellularLocation>
</comment>
<keyword evidence="5" id="KW-1133">Transmembrane helix</keyword>
<dbReference type="InterPro" id="IPR006665">
    <property type="entry name" value="OmpA-like"/>
</dbReference>
<evidence type="ECO:0000259" key="8">
    <source>
        <dbReference type="PROSITE" id="PS51123"/>
    </source>
</evidence>
<protein>
    <submittedName>
        <fullName evidence="9">Flagellar motor protein MotS</fullName>
    </submittedName>
</protein>
<dbReference type="PANTHER" id="PTHR30329">
    <property type="entry name" value="STATOR ELEMENT OF FLAGELLAR MOTOR COMPLEX"/>
    <property type="match status" value="1"/>
</dbReference>
<dbReference type="PROSITE" id="PS51123">
    <property type="entry name" value="OMPA_2"/>
    <property type="match status" value="1"/>
</dbReference>
<dbReference type="EMBL" id="MBRJ01000007">
    <property type="protein sequence ID" value="OHX50036.1"/>
    <property type="molecule type" value="Genomic_DNA"/>
</dbReference>
<keyword evidence="6 7" id="KW-0472">Membrane</keyword>
<dbReference type="Pfam" id="PF13677">
    <property type="entry name" value="MotB_plug"/>
    <property type="match status" value="1"/>
</dbReference>
<dbReference type="NCBIfam" id="NF005382">
    <property type="entry name" value="PRK06925.1"/>
    <property type="match status" value="1"/>
</dbReference>
<evidence type="ECO:0000256" key="4">
    <source>
        <dbReference type="ARBA" id="ARBA00022692"/>
    </source>
</evidence>
<dbReference type="PANTHER" id="PTHR30329:SF16">
    <property type="entry name" value="CHEMOTAXIS MOTB PROTEIN"/>
    <property type="match status" value="1"/>
</dbReference>
<dbReference type="InterPro" id="IPR036737">
    <property type="entry name" value="OmpA-like_sf"/>
</dbReference>
<keyword evidence="4" id="KW-0812">Transmembrane</keyword>
<evidence type="ECO:0000256" key="5">
    <source>
        <dbReference type="ARBA" id="ARBA00022989"/>
    </source>
</evidence>
<sequence length="246" mass="28116">MKPRRRSPEPPKGSPRWMVTFSDLVTLILVFFILLFSMSQIDLMKFQALSDSFRDRQVLDFQPSIIPAENPEQNEEIKENGDSGQLDSLDELLMEIQSFLDENGLEKVIVANRTERGVVLVLQEQVLFESGDASLIDSSYSFLDKVGTLLANMPNLVKVEGHTDDRPITTYRYPSNWELSAARASTVIRYLTEKHNLDSHRFMAVGYGETRPIVPNSGPENWEKNRRVEIIISDPKFNEDNNIHNS</sequence>
<keyword evidence="9" id="KW-0966">Cell projection</keyword>
<proteinExistence type="inferred from homology"/>
<keyword evidence="3" id="KW-1003">Cell membrane</keyword>
<keyword evidence="10" id="KW-1185">Reference proteome</keyword>
<evidence type="ECO:0000256" key="6">
    <source>
        <dbReference type="ARBA" id="ARBA00023136"/>
    </source>
</evidence>